<feature type="compositionally biased region" description="Polar residues" evidence="5">
    <location>
        <begin position="12"/>
        <end position="21"/>
    </location>
</feature>
<dbReference type="SMART" id="SM00360">
    <property type="entry name" value="RRM"/>
    <property type="match status" value="1"/>
</dbReference>
<dbReference type="EMBL" id="KQ085977">
    <property type="protein sequence ID" value="KLO12461.1"/>
    <property type="molecule type" value="Genomic_DNA"/>
</dbReference>
<dbReference type="InterPro" id="IPR035979">
    <property type="entry name" value="RBD_domain_sf"/>
</dbReference>
<dbReference type="InParanoid" id="A0A0H2S6L7"/>
<evidence type="ECO:0000313" key="8">
    <source>
        <dbReference type="Proteomes" id="UP000053477"/>
    </source>
</evidence>
<evidence type="ECO:0000256" key="4">
    <source>
        <dbReference type="PROSITE-ProRule" id="PRU00176"/>
    </source>
</evidence>
<feature type="region of interest" description="Disordered" evidence="5">
    <location>
        <begin position="1"/>
        <end position="35"/>
    </location>
</feature>
<dbReference type="CDD" id="cd12355">
    <property type="entry name" value="RRM_RBM18"/>
    <property type="match status" value="1"/>
</dbReference>
<dbReference type="InterPro" id="IPR052462">
    <property type="entry name" value="SLIRP/GR-RBP-like"/>
</dbReference>
<keyword evidence="8" id="KW-1185">Reference proteome</keyword>
<dbReference type="GO" id="GO:0003723">
    <property type="term" value="F:RNA binding"/>
    <property type="evidence" value="ECO:0007669"/>
    <property type="project" value="UniProtKB-UniRule"/>
</dbReference>
<dbReference type="InterPro" id="IPR039157">
    <property type="entry name" value="RBM18_RRM"/>
</dbReference>
<dbReference type="Gene3D" id="3.30.70.330">
    <property type="match status" value="1"/>
</dbReference>
<gene>
    <name evidence="7" type="ORF">SCHPADRAFT_829493</name>
</gene>
<feature type="domain" description="RRM" evidence="6">
    <location>
        <begin position="46"/>
        <end position="127"/>
    </location>
</feature>
<dbReference type="Pfam" id="PF00076">
    <property type="entry name" value="RRM_1"/>
    <property type="match status" value="1"/>
</dbReference>
<proteinExistence type="predicted"/>
<dbReference type="STRING" id="27342.A0A0H2S6L7"/>
<evidence type="ECO:0000256" key="3">
    <source>
        <dbReference type="ARBA" id="ARBA00030780"/>
    </source>
</evidence>
<dbReference type="PANTHER" id="PTHR48027">
    <property type="entry name" value="HETEROGENEOUS NUCLEAR RIBONUCLEOPROTEIN 87F-RELATED"/>
    <property type="match status" value="1"/>
</dbReference>
<evidence type="ECO:0000256" key="5">
    <source>
        <dbReference type="SAM" id="MobiDB-lite"/>
    </source>
</evidence>
<dbReference type="InterPro" id="IPR000504">
    <property type="entry name" value="RRM_dom"/>
</dbReference>
<dbReference type="SUPFAM" id="SSF54928">
    <property type="entry name" value="RNA-binding domain, RBD"/>
    <property type="match status" value="1"/>
</dbReference>
<dbReference type="InterPro" id="IPR012677">
    <property type="entry name" value="Nucleotide-bd_a/b_plait_sf"/>
</dbReference>
<feature type="compositionally biased region" description="Basic and acidic residues" evidence="5">
    <location>
        <begin position="207"/>
        <end position="232"/>
    </location>
</feature>
<keyword evidence="2 4" id="KW-0694">RNA-binding</keyword>
<evidence type="ECO:0000256" key="2">
    <source>
        <dbReference type="ARBA" id="ARBA00022884"/>
    </source>
</evidence>
<accession>A0A0H2S6L7</accession>
<dbReference type="AlphaFoldDB" id="A0A0H2S6L7"/>
<name>A0A0H2S6L7_9AGAM</name>
<feature type="region of interest" description="Disordered" evidence="5">
    <location>
        <begin position="175"/>
        <end position="273"/>
    </location>
</feature>
<dbReference type="Proteomes" id="UP000053477">
    <property type="component" value="Unassembled WGS sequence"/>
</dbReference>
<dbReference type="PROSITE" id="PS50102">
    <property type="entry name" value="RRM"/>
    <property type="match status" value="1"/>
</dbReference>
<sequence length="273" mass="29599">MASEDELLATPGASSSNTYISYPTEAPSLPQPTAQTTEIKREVNKNRLYVGNLHSSVDEYTFLNVFSKYGKISKLDFLFHKSGPSKGKARGYAFVEYAGNEDASKALTNAHDKLLRGRKLVVTYANQAPSHDGAPGKYPHRRVDAQRPTALSLIKSSGRPGRTEDKIAALEAKLTQMQKDDKPKPSTLVGHPSLPLKPPAPLPKSVAEMEKSSSKSETSRRNNNADKSRASRAEPMQMSGKGAKSLGKKPTLQELMSSSLSGSPASSQGLFRR</sequence>
<evidence type="ECO:0000259" key="6">
    <source>
        <dbReference type="PROSITE" id="PS50102"/>
    </source>
</evidence>
<evidence type="ECO:0000256" key="1">
    <source>
        <dbReference type="ARBA" id="ARBA00021141"/>
    </source>
</evidence>
<organism evidence="7 8">
    <name type="scientific">Schizopora paradoxa</name>
    <dbReference type="NCBI Taxonomy" id="27342"/>
    <lineage>
        <taxon>Eukaryota</taxon>
        <taxon>Fungi</taxon>
        <taxon>Dikarya</taxon>
        <taxon>Basidiomycota</taxon>
        <taxon>Agaricomycotina</taxon>
        <taxon>Agaricomycetes</taxon>
        <taxon>Hymenochaetales</taxon>
        <taxon>Schizoporaceae</taxon>
        <taxon>Schizopora</taxon>
    </lineage>
</organism>
<reference evidence="7 8" key="1">
    <citation type="submission" date="2015-04" db="EMBL/GenBank/DDBJ databases">
        <title>Complete genome sequence of Schizopora paradoxa KUC8140, a cosmopolitan wood degrader in East Asia.</title>
        <authorList>
            <consortium name="DOE Joint Genome Institute"/>
            <person name="Min B."/>
            <person name="Park H."/>
            <person name="Jang Y."/>
            <person name="Kim J.-J."/>
            <person name="Kim K.H."/>
            <person name="Pangilinan J."/>
            <person name="Lipzen A."/>
            <person name="Riley R."/>
            <person name="Grigoriev I.V."/>
            <person name="Spatafora J.W."/>
            <person name="Choi I.-G."/>
        </authorList>
    </citation>
    <scope>NUCLEOTIDE SEQUENCE [LARGE SCALE GENOMIC DNA]</scope>
    <source>
        <strain evidence="7 8">KUC8140</strain>
    </source>
</reference>
<protein>
    <recommendedName>
        <fullName evidence="1">Probable RNA-binding protein 18</fullName>
    </recommendedName>
    <alternativeName>
        <fullName evidence="3">RNA-binding motif protein 18</fullName>
    </alternativeName>
</protein>
<evidence type="ECO:0000313" key="7">
    <source>
        <dbReference type="EMBL" id="KLO12461.1"/>
    </source>
</evidence>
<dbReference type="OrthoDB" id="6730379at2759"/>
<feature type="compositionally biased region" description="Low complexity" evidence="5">
    <location>
        <begin position="257"/>
        <end position="267"/>
    </location>
</feature>